<evidence type="ECO:0000259" key="2">
    <source>
        <dbReference type="PROSITE" id="PS50994"/>
    </source>
</evidence>
<dbReference type="GO" id="GO:0003677">
    <property type="term" value="F:DNA binding"/>
    <property type="evidence" value="ECO:0007669"/>
    <property type="project" value="InterPro"/>
</dbReference>
<reference evidence="4 5" key="1">
    <citation type="submission" date="2017-09" db="EMBL/GenBank/DDBJ databases">
        <title>FDA dAtabase for Regulatory Grade micrObial Sequences (FDA-ARGOS): Supporting development and validation of Infectious Disease Dx tests.</title>
        <authorList>
            <person name="Minogue T."/>
            <person name="Wolcott M."/>
            <person name="Wasieloski L."/>
            <person name="Aguilar W."/>
            <person name="Moore D."/>
            <person name="Tallon L."/>
            <person name="Sadzewicz L."/>
            <person name="Ott S."/>
            <person name="Zhao X."/>
            <person name="Nagaraj S."/>
            <person name="Vavikolanu K."/>
            <person name="Aluvathingal J."/>
            <person name="Nadendla S."/>
            <person name="Sichtig H."/>
        </authorList>
    </citation>
    <scope>NUCLEOTIDE SEQUENCE [LARGE SCALE GENOMIC DNA]</scope>
    <source>
        <strain evidence="4 5">FDAARGOS_392</strain>
    </source>
</reference>
<dbReference type="PROSITE" id="PS51702">
    <property type="entry name" value="HTH_MU"/>
    <property type="match status" value="1"/>
</dbReference>
<dbReference type="PROSITE" id="PS50994">
    <property type="entry name" value="INTEGRASE"/>
    <property type="match status" value="1"/>
</dbReference>
<organism evidence="4 5">
    <name type="scientific">Cedecea neteri</name>
    <dbReference type="NCBI Taxonomy" id="158822"/>
    <lineage>
        <taxon>Bacteria</taxon>
        <taxon>Pseudomonadati</taxon>
        <taxon>Pseudomonadota</taxon>
        <taxon>Gammaproteobacteria</taxon>
        <taxon>Enterobacterales</taxon>
        <taxon>Enterobacteriaceae</taxon>
        <taxon>Cedecea</taxon>
    </lineage>
</organism>
<dbReference type="InterPro" id="IPR009061">
    <property type="entry name" value="DNA-bd_dom_put_sf"/>
</dbReference>
<dbReference type="InterPro" id="IPR003314">
    <property type="entry name" value="Mu-type_HTH"/>
</dbReference>
<dbReference type="GO" id="GO:0015074">
    <property type="term" value="P:DNA integration"/>
    <property type="evidence" value="ECO:0007669"/>
    <property type="project" value="InterPro"/>
</dbReference>
<dbReference type="RefSeq" id="WP_096754128.1">
    <property type="nucleotide sequence ID" value="NZ_CP023525.1"/>
</dbReference>
<dbReference type="InterPro" id="IPR012337">
    <property type="entry name" value="RNaseH-like_sf"/>
</dbReference>
<evidence type="ECO:0000259" key="3">
    <source>
        <dbReference type="PROSITE" id="PS51702"/>
    </source>
</evidence>
<feature type="coiled-coil region" evidence="1">
    <location>
        <begin position="619"/>
        <end position="653"/>
    </location>
</feature>
<feature type="domain" description="Integrase catalytic" evidence="2">
    <location>
        <begin position="309"/>
        <end position="494"/>
    </location>
</feature>
<dbReference type="Proteomes" id="UP000217979">
    <property type="component" value="Chromosome"/>
</dbReference>
<dbReference type="SUPFAM" id="SSF46955">
    <property type="entry name" value="Putative DNA-binding domain"/>
    <property type="match status" value="1"/>
</dbReference>
<gene>
    <name evidence="4" type="ORF">CO704_16790</name>
</gene>
<dbReference type="InterPro" id="IPR009004">
    <property type="entry name" value="Transposase_Mu_C"/>
</dbReference>
<dbReference type="InterPro" id="IPR036397">
    <property type="entry name" value="RNaseH_sf"/>
</dbReference>
<name>A0A291E178_9ENTR</name>
<dbReference type="EMBL" id="CP023525">
    <property type="protein sequence ID" value="ATF93649.1"/>
    <property type="molecule type" value="Genomic_DNA"/>
</dbReference>
<sequence>MFVTVNELVGLPGLPGTVQGIRAALDRLSGGSSTLIRKREGTKAFEYHVDCLPAAVREMVLARQAESVLQTSEVQEQLPLVPAISGSGDAAAGTAVGTIKVSVELEIMRKCPALLERRLGSLTDSQRQIADARITLVCEVRRLMDEAGMNRKQAVELISIRSREGTLPERVQRAADIANARKGSTRTGVSVRSLQQWVSDSMVTRSVGERLAVMAPEKIKAKPAEAYPWLSDFLRHYRNPNRPSVAMAYECFETEWRQVSAGNAVMLSMLPLVDTVRYALSKIPKAERERGRRTGSDYKSLLPFVRRDWSVMPVNGVWVGDGHGMKMEVINPVTGKPFRPEITLIVDGCTRAVLGWSLAVSESQVAVGDAIRHAVSQHGVPLIYYSDNGGGETNKIFDADITGIFSRLEIDHPTGIPGNPQARGIIERLNKEIPKRAAMAFGSWVGKSGDRETQRKYRKQVDSAVNAIEKGKDLNEIQTAAMRKVPTWEQLTEEIERQVERHNNRPHSSLPVRESGEYWSPMAWRNHLIKMNNVEIDYLTATELHEMFRPEKVCTANRGEILLFKNIYFSTELASVDGEEVRVCYDIHDPQTVIVRRMDGSWICDAIWNGNKVDAFPVARIEQLQEKRTKQRRKRLEQQLARVDEELRPAIEQKPEIDISLFSAPDSNKEPDHVYLFESDYERDLKKAGNHR</sequence>
<dbReference type="InterPro" id="IPR036388">
    <property type="entry name" value="WH-like_DNA-bd_sf"/>
</dbReference>
<feature type="domain" description="HTH Mu-type" evidence="3">
    <location>
        <begin position="1"/>
        <end position="68"/>
    </location>
</feature>
<dbReference type="Gene3D" id="2.30.30.130">
    <property type="entry name" value="Transposase, Mu, C-terminal"/>
    <property type="match status" value="1"/>
</dbReference>
<dbReference type="Gene3D" id="3.30.420.10">
    <property type="entry name" value="Ribonuclease H-like superfamily/Ribonuclease H"/>
    <property type="match status" value="1"/>
</dbReference>
<evidence type="ECO:0000256" key="1">
    <source>
        <dbReference type="SAM" id="Coils"/>
    </source>
</evidence>
<dbReference type="SUPFAM" id="SSF53098">
    <property type="entry name" value="Ribonuclease H-like"/>
    <property type="match status" value="1"/>
</dbReference>
<evidence type="ECO:0000313" key="4">
    <source>
        <dbReference type="EMBL" id="ATF93649.1"/>
    </source>
</evidence>
<dbReference type="SUPFAM" id="SSF50610">
    <property type="entry name" value="mu transposase, C-terminal domain"/>
    <property type="match status" value="1"/>
</dbReference>
<dbReference type="InterPro" id="IPR001584">
    <property type="entry name" value="Integrase_cat-core"/>
</dbReference>
<dbReference type="Pfam" id="PF02316">
    <property type="entry name" value="HTH_Tnp_Mu_1"/>
    <property type="match status" value="1"/>
</dbReference>
<accession>A0A291E178</accession>
<proteinExistence type="predicted"/>
<dbReference type="Pfam" id="PF09299">
    <property type="entry name" value="Mu-transpos_C"/>
    <property type="match status" value="1"/>
</dbReference>
<dbReference type="AlphaFoldDB" id="A0A291E178"/>
<dbReference type="Gene3D" id="1.10.10.10">
    <property type="entry name" value="Winged helix-like DNA-binding domain superfamily/Winged helix DNA-binding domain"/>
    <property type="match status" value="1"/>
</dbReference>
<protein>
    <submittedName>
        <fullName evidence="4">Transposase</fullName>
    </submittedName>
</protein>
<evidence type="ECO:0000313" key="5">
    <source>
        <dbReference type="Proteomes" id="UP000217979"/>
    </source>
</evidence>
<keyword evidence="1" id="KW-0175">Coiled coil</keyword>
<dbReference type="InterPro" id="IPR015378">
    <property type="entry name" value="Transposase-like_Mu_C"/>
</dbReference>